<name>A0A2M4C6W7_9DIPT</name>
<organism evidence="2">
    <name type="scientific">Anopheles marajoara</name>
    <dbReference type="NCBI Taxonomy" id="58244"/>
    <lineage>
        <taxon>Eukaryota</taxon>
        <taxon>Metazoa</taxon>
        <taxon>Ecdysozoa</taxon>
        <taxon>Arthropoda</taxon>
        <taxon>Hexapoda</taxon>
        <taxon>Insecta</taxon>
        <taxon>Pterygota</taxon>
        <taxon>Neoptera</taxon>
        <taxon>Endopterygota</taxon>
        <taxon>Diptera</taxon>
        <taxon>Nematocera</taxon>
        <taxon>Culicoidea</taxon>
        <taxon>Culicidae</taxon>
        <taxon>Anophelinae</taxon>
        <taxon>Anopheles</taxon>
    </lineage>
</organism>
<sequence>MLVHASRQLVVLLFVRFVLHTSPVQHKLVPARLEQLLQVRILEHGRCMDGTTVQREVDLVQSFSHLVRCLLQCAIRMPDHDRSLVVLQTVRDVREHELGRGECLEGSILRHYPAGILLGLHHRWHL</sequence>
<protein>
    <submittedName>
        <fullName evidence="2">Putative secreted protein</fullName>
    </submittedName>
</protein>
<dbReference type="AlphaFoldDB" id="A0A2M4C6W7"/>
<accession>A0A2M4C6W7</accession>
<reference evidence="2" key="1">
    <citation type="submission" date="2018-01" db="EMBL/GenBank/DDBJ databases">
        <title>An insight into the sialome of Amazonian anophelines.</title>
        <authorList>
            <person name="Ribeiro J.M."/>
            <person name="Scarpassa V."/>
            <person name="Calvo E."/>
        </authorList>
    </citation>
    <scope>NUCLEOTIDE SEQUENCE</scope>
    <source>
        <tissue evidence="2">Salivary glands</tissue>
    </source>
</reference>
<feature type="chain" id="PRO_5014863119" evidence="1">
    <location>
        <begin position="21"/>
        <end position="126"/>
    </location>
</feature>
<evidence type="ECO:0000256" key="1">
    <source>
        <dbReference type="SAM" id="SignalP"/>
    </source>
</evidence>
<keyword evidence="1" id="KW-0732">Signal</keyword>
<feature type="signal peptide" evidence="1">
    <location>
        <begin position="1"/>
        <end position="20"/>
    </location>
</feature>
<dbReference type="EMBL" id="GGFJ01011975">
    <property type="protein sequence ID" value="MBW61116.1"/>
    <property type="molecule type" value="Transcribed_RNA"/>
</dbReference>
<proteinExistence type="predicted"/>
<evidence type="ECO:0000313" key="2">
    <source>
        <dbReference type="EMBL" id="MBW61116.1"/>
    </source>
</evidence>